<feature type="transmembrane region" description="Helical" evidence="1">
    <location>
        <begin position="1008"/>
        <end position="1034"/>
    </location>
</feature>
<accession>A0A5S9F274</accession>
<dbReference type="InterPro" id="IPR027463">
    <property type="entry name" value="AcrB_DN_DC_subdom"/>
</dbReference>
<proteinExistence type="predicted"/>
<gene>
    <name evidence="2" type="ORF">UABAM_01667</name>
</gene>
<feature type="transmembrane region" description="Helical" evidence="1">
    <location>
        <begin position="433"/>
        <end position="453"/>
    </location>
</feature>
<dbReference type="Gene3D" id="3.30.2090.10">
    <property type="entry name" value="Multidrug efflux transporter AcrB TolC docking domain, DN and DC subdomains"/>
    <property type="match status" value="2"/>
</dbReference>
<reference evidence="2 3" key="1">
    <citation type="submission" date="2019-08" db="EMBL/GenBank/DDBJ databases">
        <title>Complete genome sequence of Candidatus Uab amorphum.</title>
        <authorList>
            <person name="Shiratori T."/>
            <person name="Suzuki S."/>
            <person name="Kakizawa Y."/>
            <person name="Ishida K."/>
        </authorList>
    </citation>
    <scope>NUCLEOTIDE SEQUENCE [LARGE SCALE GENOMIC DNA]</scope>
    <source>
        <strain evidence="2 3">SRT547</strain>
    </source>
</reference>
<keyword evidence="1" id="KW-0472">Membrane</keyword>
<dbReference type="Gene3D" id="1.20.1640.10">
    <property type="entry name" value="Multidrug efflux transporter AcrB transmembrane domain"/>
    <property type="match status" value="2"/>
</dbReference>
<protein>
    <submittedName>
        <fullName evidence="2">Multidrug resistance protein</fullName>
    </submittedName>
</protein>
<feature type="transmembrane region" description="Helical" evidence="1">
    <location>
        <begin position="496"/>
        <end position="516"/>
    </location>
</feature>
<dbReference type="Gene3D" id="3.30.70.1430">
    <property type="entry name" value="Multidrug efflux transporter AcrB pore domain"/>
    <property type="match status" value="2"/>
</dbReference>
<keyword evidence="1" id="KW-1133">Transmembrane helix</keyword>
<evidence type="ECO:0000313" key="2">
    <source>
        <dbReference type="EMBL" id="BBM83316.1"/>
    </source>
</evidence>
<feature type="transmembrane region" description="Helical" evidence="1">
    <location>
        <begin position="877"/>
        <end position="897"/>
    </location>
</feature>
<evidence type="ECO:0000313" key="3">
    <source>
        <dbReference type="Proteomes" id="UP000326354"/>
    </source>
</evidence>
<evidence type="ECO:0000256" key="1">
    <source>
        <dbReference type="SAM" id="Phobius"/>
    </source>
</evidence>
<feature type="transmembrane region" description="Helical" evidence="1">
    <location>
        <begin position="465"/>
        <end position="484"/>
    </location>
</feature>
<dbReference type="SUPFAM" id="SSF82866">
    <property type="entry name" value="Multidrug efflux transporter AcrB transmembrane domain"/>
    <property type="match status" value="2"/>
</dbReference>
<organism evidence="2 3">
    <name type="scientific">Uabimicrobium amorphum</name>
    <dbReference type="NCBI Taxonomy" id="2596890"/>
    <lineage>
        <taxon>Bacteria</taxon>
        <taxon>Pseudomonadati</taxon>
        <taxon>Planctomycetota</taxon>
        <taxon>Candidatus Uabimicrobiia</taxon>
        <taxon>Candidatus Uabimicrobiales</taxon>
        <taxon>Candidatus Uabimicrobiaceae</taxon>
        <taxon>Candidatus Uabimicrobium</taxon>
    </lineage>
</organism>
<dbReference type="OrthoDB" id="9806532at2"/>
<dbReference type="RefSeq" id="WP_151967521.1">
    <property type="nucleotide sequence ID" value="NZ_AP019860.1"/>
</dbReference>
<dbReference type="Gene3D" id="3.30.70.1320">
    <property type="entry name" value="Multidrug efflux transporter AcrB pore domain like"/>
    <property type="match status" value="1"/>
</dbReference>
<dbReference type="KEGG" id="uam:UABAM_01667"/>
<feature type="transmembrane region" description="Helical" evidence="1">
    <location>
        <begin position="20"/>
        <end position="39"/>
    </location>
</feature>
<feature type="transmembrane region" description="Helical" evidence="1">
    <location>
        <begin position="930"/>
        <end position="955"/>
    </location>
</feature>
<keyword evidence="3" id="KW-1185">Reference proteome</keyword>
<dbReference type="EMBL" id="AP019860">
    <property type="protein sequence ID" value="BBM83316.1"/>
    <property type="molecule type" value="Genomic_DNA"/>
</dbReference>
<feature type="transmembrane region" description="Helical" evidence="1">
    <location>
        <begin position="904"/>
        <end position="924"/>
    </location>
</feature>
<dbReference type="PRINTS" id="PR00702">
    <property type="entry name" value="ACRIFLAVINRP"/>
</dbReference>
<dbReference type="GO" id="GO:0042910">
    <property type="term" value="F:xenobiotic transmembrane transporter activity"/>
    <property type="evidence" value="ECO:0007669"/>
    <property type="project" value="TreeGrafter"/>
</dbReference>
<feature type="transmembrane region" description="Helical" evidence="1">
    <location>
        <begin position="976"/>
        <end position="996"/>
    </location>
</feature>
<name>A0A5S9F274_UABAM</name>
<dbReference type="PANTHER" id="PTHR32063">
    <property type="match status" value="1"/>
</dbReference>
<feature type="transmembrane region" description="Helical" evidence="1">
    <location>
        <begin position="361"/>
        <end position="379"/>
    </location>
</feature>
<dbReference type="Pfam" id="PF00873">
    <property type="entry name" value="ACR_tran"/>
    <property type="match status" value="1"/>
</dbReference>
<dbReference type="Proteomes" id="UP000326354">
    <property type="component" value="Chromosome"/>
</dbReference>
<dbReference type="AlphaFoldDB" id="A0A5S9F274"/>
<dbReference type="GO" id="GO:0005886">
    <property type="term" value="C:plasma membrane"/>
    <property type="evidence" value="ECO:0007669"/>
    <property type="project" value="TreeGrafter"/>
</dbReference>
<feature type="transmembrane region" description="Helical" evidence="1">
    <location>
        <begin position="336"/>
        <end position="355"/>
    </location>
</feature>
<dbReference type="SUPFAM" id="SSF82714">
    <property type="entry name" value="Multidrug efflux transporter AcrB TolC docking domain, DN and DC subdomains"/>
    <property type="match status" value="2"/>
</dbReference>
<dbReference type="SUPFAM" id="SSF82693">
    <property type="entry name" value="Multidrug efflux transporter AcrB pore domain, PN1, PN2, PC1 and PC2 subdomains"/>
    <property type="match status" value="2"/>
</dbReference>
<feature type="transmembrane region" description="Helical" evidence="1">
    <location>
        <begin position="537"/>
        <end position="556"/>
    </location>
</feature>
<dbReference type="Gene3D" id="3.30.70.1440">
    <property type="entry name" value="Multidrug efflux transporter AcrB pore domain"/>
    <property type="match status" value="1"/>
</dbReference>
<dbReference type="PANTHER" id="PTHR32063:SF33">
    <property type="entry name" value="RND SUPERFAMILY EFFLUX PUMP PERMEASE COMPONENT"/>
    <property type="match status" value="1"/>
</dbReference>
<sequence length="1090" mass="120691">MSNEKKLSGPIAWMTRNHVAANLLMGIFILGGAIVGFGVKQEVFPEFVSERVNIEITYPGASPEEVEQGIILAIEDSIQGLDGVKTTLSNAFESRAQITATLLNGADASKALQDIKNAVDRIQTFPEDAERPIVSLIEARNQVLSVMVYGEQEEYRLREIAEQIRDGLLQEKGITLVTLSAARPFEIAIEIPQQQLRRYNLSLGQVSAKVRAFALELPGGGIKTKGGEILLRTQERKDYAQEYANIPIVVDPNGSVVYLKDIAIIRDQFAETDEEASYNGKRAIEIQVFRVGSETPQSVSRVANKYVKQVRSGLPQDVKLAVWNDRSEVYKDRMYLLLKNAGIGLILVLMLLGLFLDPRLAFWVTLGIPISVLGSFLFIPFTGASINMISLFAFIVTLGIIVDDAVIVGENVYEKRQQGLGFMDAAILGAKGMTLPVCFAVLTNIAAFLPLFFVPGDSGNLFKQIPAIVVSVFIVSLVESLFVLPAHLSHKDKPNVFWFVLAIPSKIFSRIMIFAANKLHAPLVRLCVRHRYTTLSVAIAILILSVSLVIGGRIPFTFMPKISSDRVTAQVQLPFGIAIEDSRKIKDILVEKAREVIANNGGEKIVRGIYAKIGSAIGGFGPGVRGGGVTGSHLVGVQVYLVTASKRDVTSQDFARQWRELTQGLPNVQTISFDSSIGNSSGAAIQVELSHRSRKILETASEELAKIVGTYDGAKDIDDGVSQGKPQINFKLRPEAASLNLTANDVAIQIRGAFFGIESLRQQRGRNEVKVMVRFPLEERQTYNTLEQMVIRTPGGIEVPLMEVVELRYDYAYTEINRRDGRRIISVTGDVDSKQGNANNIMGEIVANEIPRLQKKYQGLTYSLEGEQAAQRESLDFLKIGFIFALMAIYALLAISFASYYQPFLVMFCIPFGIIGAIWGHVFLGFGLSLISMFGLIALTGVVVNDSLVLIVAANEFRYGENLTAKESIVRASVRRLRPILLTSLTTFFGLAPMIIETSVQARFLIPMAISLGFGILFATFIVLLVLPALYIILEDILWIYRAVMRFWRYEDAYELELIAPKLAQQVYDEIHKEEEKDRREREDDGLRVE</sequence>
<feature type="transmembrane region" description="Helical" evidence="1">
    <location>
        <begin position="391"/>
        <end position="413"/>
    </location>
</feature>
<dbReference type="InterPro" id="IPR001036">
    <property type="entry name" value="Acrflvin-R"/>
</dbReference>
<keyword evidence="1" id="KW-0812">Transmembrane</keyword>